<reference evidence="2" key="1">
    <citation type="submission" date="2021-05" db="EMBL/GenBank/DDBJ databases">
        <authorList>
            <person name="Stam R."/>
        </authorList>
    </citation>
    <scope>NUCLEOTIDE SEQUENCE</scope>
    <source>
        <strain evidence="2">CS162</strain>
    </source>
</reference>
<dbReference type="EMBL" id="CAJRGZ010000016">
    <property type="protein sequence ID" value="CAG5152948.1"/>
    <property type="molecule type" value="Genomic_DNA"/>
</dbReference>
<dbReference type="GeneID" id="67014478"/>
<dbReference type="AlphaFoldDB" id="A0A8J2HZ96"/>
<feature type="region of interest" description="Disordered" evidence="1">
    <location>
        <begin position="26"/>
        <end position="47"/>
    </location>
</feature>
<protein>
    <submittedName>
        <fullName evidence="2">Uncharacterized protein</fullName>
    </submittedName>
</protein>
<name>A0A8J2HZ96_9PLEO</name>
<feature type="compositionally biased region" description="Polar residues" evidence="1">
    <location>
        <begin position="26"/>
        <end position="37"/>
    </location>
</feature>
<dbReference type="OrthoDB" id="5372935at2759"/>
<comment type="caution">
    <text evidence="2">The sequence shown here is derived from an EMBL/GenBank/DDBJ whole genome shotgun (WGS) entry which is preliminary data.</text>
</comment>
<dbReference type="InterPro" id="IPR038883">
    <property type="entry name" value="AN11006-like"/>
</dbReference>
<dbReference type="PANTHER" id="PTHR42085:SF8">
    <property type="entry name" value="F-BOX DOMAIN-CONTAINING PROTEIN"/>
    <property type="match status" value="1"/>
</dbReference>
<accession>A0A8J2HZ96</accession>
<organism evidence="2 3">
    <name type="scientific">Alternaria atra</name>
    <dbReference type="NCBI Taxonomy" id="119953"/>
    <lineage>
        <taxon>Eukaryota</taxon>
        <taxon>Fungi</taxon>
        <taxon>Dikarya</taxon>
        <taxon>Ascomycota</taxon>
        <taxon>Pezizomycotina</taxon>
        <taxon>Dothideomycetes</taxon>
        <taxon>Pleosporomycetidae</taxon>
        <taxon>Pleosporales</taxon>
        <taxon>Pleosporineae</taxon>
        <taxon>Pleosporaceae</taxon>
        <taxon>Alternaria</taxon>
        <taxon>Alternaria sect. Ulocladioides</taxon>
    </lineage>
</organism>
<gene>
    <name evidence="2" type="ORF">ALTATR162_LOCUS2974</name>
</gene>
<sequence>MATPDRDEPSIPELQAALGPLLLTRASPSGSATQAPGSYSVARGCPDTLPPKEQVLPKWTGAFKLFDFPRELRDRIYYYVVYVPGGIHYTTHTNADLQNRPSSDIINMLLVSKQVYQEALQMFGRSNTVALSTRYSPREGYRKPLTGLLRLFPDPAADALTKVSHVYHDTIARPSGIWGYAPSHGSIADGGDGTGHFHKRQQPGETFLEILRDAHAVAQRFPKLRVFDVVWYIGSGFHEYPIPECVVRNIAKFLKNSGSQEEAVKMWLDLMRGWLQKGNVVPLQCVWFIPQGFRADGFGWDLEQAANEAYQMVVREMKDREDIEASGKVWLEEMEAANRTKKKRKSGRKTAQK</sequence>
<proteinExistence type="predicted"/>
<evidence type="ECO:0000313" key="3">
    <source>
        <dbReference type="Proteomes" id="UP000676310"/>
    </source>
</evidence>
<dbReference type="PANTHER" id="PTHR42085">
    <property type="entry name" value="F-BOX DOMAIN-CONTAINING PROTEIN"/>
    <property type="match status" value="1"/>
</dbReference>
<evidence type="ECO:0000313" key="2">
    <source>
        <dbReference type="EMBL" id="CAG5152948.1"/>
    </source>
</evidence>
<keyword evidence="3" id="KW-1185">Reference proteome</keyword>
<evidence type="ECO:0000256" key="1">
    <source>
        <dbReference type="SAM" id="MobiDB-lite"/>
    </source>
</evidence>
<dbReference type="RefSeq" id="XP_043166515.1">
    <property type="nucleotide sequence ID" value="XM_043310580.1"/>
</dbReference>
<dbReference type="Proteomes" id="UP000676310">
    <property type="component" value="Unassembled WGS sequence"/>
</dbReference>